<gene>
    <name evidence="2" type="primary">ATAD5</name>
    <name evidence="4" type="synonym">LOC112685311</name>
    <name evidence="2" type="ORF">g.172905</name>
</gene>
<sequence>MFGKTSKRSSDDCVLVDTKKKKISKDKQEASNVKTAIVCNGDLRQKKAFFAFFGKSLDDKKIGSMDLQSNDSIMAKVVNKTTKVTNKVASINSKGYCSQSSLENNEIMNTSQFSNHCFIKKNENLSYVSSFVEELSCFPKITHTNRVAPLSCSNLILHLNEETLYDDNIQNSMPSFQILNTEPKRKVLKPYETEIHLPYMISSLKKAVPNFPFSEFHKYMKKKHLLAKKSSNIIESMWIDKYKPMCKEEVLGNSELVKSLKNWLKPVKKELKLSTKSQKYDDDEDFIFYSDSDSNHKIPQNVAIILGPSGCGKTSAVYAVANEINANVIELNASCNRNGKRITTDLMEATQSHAVEKNCFFNMMKGKKKKPKNQKQKEDANEKMTIILIEDADIFFENYDDGFLAAISTIANDSKRPLILVANDPFNNHLLKFLSSNEITLHFMYPSKEDLCCFLQLMALNEGAIMSEDEVNAFIHPFKPDIRQSTLQLQYILSSGKIDDRKTSNIIYKSSINSIWWNWPYVIRCNPTNEEKYEQAKSNIDITTISQSLDDLSKLNLIYSKTQSYDSLDPQPFWHHLVTRDSANLIETHHWSDNSIQLSTDIVQWVQSHINTRNYDAAKLYPNSEELSWRQKIWNISKDILEQIGLDYCNRKNRTGFDYLATIRSMGRNQQIKPFGNLRHSKMFSYLEQININLGTENLKLLCNSFRSTSVCDQPKSDEF</sequence>
<dbReference type="GO" id="GO:0003677">
    <property type="term" value="F:DNA binding"/>
    <property type="evidence" value="ECO:0007669"/>
    <property type="project" value="TreeGrafter"/>
</dbReference>
<feature type="domain" description="AAA+ ATPase" evidence="1">
    <location>
        <begin position="299"/>
        <end position="449"/>
    </location>
</feature>
<reference evidence="4" key="2">
    <citation type="submission" date="2025-04" db="UniProtKB">
        <authorList>
            <consortium name="RefSeq"/>
        </authorList>
    </citation>
    <scope>IDENTIFICATION</scope>
    <source>
        <tissue evidence="4">Whole body</tissue>
    </source>
</reference>
<reference evidence="2" key="1">
    <citation type="submission" date="2018-04" db="EMBL/GenBank/DDBJ databases">
        <title>Transcriptome assembly of Sipha flava.</title>
        <authorList>
            <person name="Scully E.D."/>
            <person name="Geib S.M."/>
            <person name="Palmer N.A."/>
            <person name="Koch K."/>
            <person name="Bradshaw J."/>
            <person name="Heng-Moss T."/>
            <person name="Sarath G."/>
        </authorList>
    </citation>
    <scope>NUCLEOTIDE SEQUENCE</scope>
</reference>
<keyword evidence="3" id="KW-1185">Reference proteome</keyword>
<dbReference type="CDD" id="cd00009">
    <property type="entry name" value="AAA"/>
    <property type="match status" value="1"/>
</dbReference>
<dbReference type="PANTHER" id="PTHR23389">
    <property type="entry name" value="CHROMOSOME TRANSMISSION FIDELITY FACTOR 18"/>
    <property type="match status" value="1"/>
</dbReference>
<dbReference type="RefSeq" id="XP_025412933.1">
    <property type="nucleotide sequence ID" value="XM_025557148.1"/>
</dbReference>
<evidence type="ECO:0000313" key="4">
    <source>
        <dbReference type="RefSeq" id="XP_025412933.1"/>
    </source>
</evidence>
<evidence type="ECO:0000259" key="1">
    <source>
        <dbReference type="SMART" id="SM00382"/>
    </source>
</evidence>
<dbReference type="EMBL" id="GGMS01001145">
    <property type="protein sequence ID" value="MBY70348.1"/>
    <property type="molecule type" value="Transcribed_RNA"/>
</dbReference>
<dbReference type="OrthoDB" id="9996895at2759"/>
<dbReference type="InterPro" id="IPR003593">
    <property type="entry name" value="AAA+_ATPase"/>
</dbReference>
<dbReference type="Proteomes" id="UP000694846">
    <property type="component" value="Unplaced"/>
</dbReference>
<dbReference type="SMART" id="SM00382">
    <property type="entry name" value="AAA"/>
    <property type="match status" value="1"/>
</dbReference>
<evidence type="ECO:0000313" key="3">
    <source>
        <dbReference type="Proteomes" id="UP000694846"/>
    </source>
</evidence>
<dbReference type="GO" id="GO:0005634">
    <property type="term" value="C:nucleus"/>
    <property type="evidence" value="ECO:0007669"/>
    <property type="project" value="TreeGrafter"/>
</dbReference>
<dbReference type="InterPro" id="IPR027417">
    <property type="entry name" value="P-loop_NTPase"/>
</dbReference>
<dbReference type="SUPFAM" id="SSF52540">
    <property type="entry name" value="P-loop containing nucleoside triphosphate hydrolases"/>
    <property type="match status" value="1"/>
</dbReference>
<dbReference type="PANTHER" id="PTHR23389:SF21">
    <property type="entry name" value="ATPASE FAMILY AAA DOMAIN-CONTAINING PROTEIN 5"/>
    <property type="match status" value="1"/>
</dbReference>
<dbReference type="Gene3D" id="3.40.50.300">
    <property type="entry name" value="P-loop containing nucleotide triphosphate hydrolases"/>
    <property type="match status" value="1"/>
</dbReference>
<name>A0A2S2PXU1_9HEMI</name>
<accession>A0A2S2PXU1</accession>
<evidence type="ECO:0000313" key="2">
    <source>
        <dbReference type="EMBL" id="MBY70348.1"/>
    </source>
</evidence>
<dbReference type="GO" id="GO:0061860">
    <property type="term" value="F:DNA clamp unloader activity"/>
    <property type="evidence" value="ECO:0007669"/>
    <property type="project" value="TreeGrafter"/>
</dbReference>
<dbReference type="Pfam" id="PF03215">
    <property type="entry name" value="Rad17"/>
    <property type="match status" value="1"/>
</dbReference>
<proteinExistence type="predicted"/>
<organism evidence="2">
    <name type="scientific">Sipha flava</name>
    <name type="common">yellow sugarcane aphid</name>
    <dbReference type="NCBI Taxonomy" id="143950"/>
    <lineage>
        <taxon>Eukaryota</taxon>
        <taxon>Metazoa</taxon>
        <taxon>Ecdysozoa</taxon>
        <taxon>Arthropoda</taxon>
        <taxon>Hexapoda</taxon>
        <taxon>Insecta</taxon>
        <taxon>Pterygota</taxon>
        <taxon>Neoptera</taxon>
        <taxon>Paraneoptera</taxon>
        <taxon>Hemiptera</taxon>
        <taxon>Sternorrhyncha</taxon>
        <taxon>Aphidomorpha</taxon>
        <taxon>Aphidoidea</taxon>
        <taxon>Aphididae</taxon>
        <taxon>Sipha</taxon>
    </lineage>
</organism>
<dbReference type="AlphaFoldDB" id="A0A2S2PXU1"/>
<protein>
    <submittedName>
        <fullName evidence="2">ATPase family AAA domain-containing protein 5</fullName>
    </submittedName>
    <submittedName>
        <fullName evidence="4">Uncharacterized protein LOC112685311</fullName>
    </submittedName>
</protein>